<proteinExistence type="predicted"/>
<keyword evidence="2" id="KW-1185">Reference proteome</keyword>
<name>A0ABX4YGD7_9LEPT</name>
<protein>
    <recommendedName>
        <fullName evidence="3">Lipoprotein</fullName>
    </recommendedName>
</protein>
<gene>
    <name evidence="1" type="ORF">BES34_014130</name>
</gene>
<comment type="caution">
    <text evidence="1">The sequence shown here is derived from an EMBL/GenBank/DDBJ whole genome shotgun (WGS) entry which is preliminary data.</text>
</comment>
<dbReference type="EMBL" id="MCRM02000015">
    <property type="protein sequence ID" value="PNV74320.1"/>
    <property type="molecule type" value="Genomic_DNA"/>
</dbReference>
<dbReference type="PROSITE" id="PS51257">
    <property type="entry name" value="PROKAR_LIPOPROTEIN"/>
    <property type="match status" value="1"/>
</dbReference>
<evidence type="ECO:0000313" key="1">
    <source>
        <dbReference type="EMBL" id="PNV74320.1"/>
    </source>
</evidence>
<evidence type="ECO:0008006" key="3">
    <source>
        <dbReference type="Google" id="ProtNLM"/>
    </source>
</evidence>
<evidence type="ECO:0000313" key="2">
    <source>
        <dbReference type="Proteomes" id="UP000094669"/>
    </source>
</evidence>
<dbReference type="Proteomes" id="UP000094669">
    <property type="component" value="Unassembled WGS sequence"/>
</dbReference>
<organism evidence="1 2">
    <name type="scientific">Leptospira inadai serovar Lyme</name>
    <dbReference type="NCBI Taxonomy" id="293084"/>
    <lineage>
        <taxon>Bacteria</taxon>
        <taxon>Pseudomonadati</taxon>
        <taxon>Spirochaetota</taxon>
        <taxon>Spirochaetia</taxon>
        <taxon>Leptospirales</taxon>
        <taxon>Leptospiraceae</taxon>
        <taxon>Leptospira</taxon>
    </lineage>
</organism>
<sequence length="371" mass="42850">MFRSFFFISILLFISFSACTLNLIRNFPNHTVETTPGEVPKKLGLIVIYESDPSFPLEESPGKVREEIQSWISENPSYKLLELHISPSFTSISGEIKNTVLVRIRKFSNHTNWSFYLSAFTMFILPGSESLSQEIEITFYDSEGNPNLVKTTFPLEKQTWRSLFLFPFSNLSDRRSLTFSSIQSALLQIRNLKNLSSEISGEPTANCTLKPSSPLLSGISTIRINILKTYLEDRFEFWLRKTSYVVHRATDFHPEATFLVTRVEIENPSDSNAIINPKYFLVDSDFNPTNKEEDKFKGKTTQFPIPVFVRDWFYYPKTFFALRDPSLPFLLKPGEKTVRELLFVVPENQTPKEIKYPLPSPEKKIFLNVPF</sequence>
<accession>A0ABX4YGD7</accession>
<reference evidence="1" key="1">
    <citation type="submission" date="2018-01" db="EMBL/GenBank/DDBJ databases">
        <title>Genomic characterization of Leptospira inadai serogroup Lyme isolated from captured rat in Brazil and comparative analysis with human reference strain.</title>
        <authorList>
            <person name="Moreno L.Z."/>
            <person name="Loureiro A.P."/>
            <person name="Miraglia F."/>
            <person name="Kremer F.S."/>
            <person name="Eslabao M.R."/>
            <person name="Dellagostin O.A."/>
            <person name="Lilenbaum W."/>
            <person name="Moreno A.M."/>
        </authorList>
    </citation>
    <scope>NUCLEOTIDE SEQUENCE [LARGE SCALE GENOMIC DNA]</scope>
    <source>
        <strain evidence="1">M34/99</strain>
    </source>
</reference>